<dbReference type="Gene3D" id="3.40.50.10860">
    <property type="entry name" value="Leucine Dehydrogenase, chain A, domain 1"/>
    <property type="match status" value="1"/>
</dbReference>
<evidence type="ECO:0000259" key="4">
    <source>
        <dbReference type="Pfam" id="PF02812"/>
    </source>
</evidence>
<keyword evidence="2" id="KW-0560">Oxidoreductase</keyword>
<dbReference type="InterPro" id="IPR006097">
    <property type="entry name" value="Glu/Leu/Phe/Val/Trp_DH_dimer"/>
</dbReference>
<dbReference type="SUPFAM" id="SSF53223">
    <property type="entry name" value="Aminoacid dehydrogenase-like, N-terminal domain"/>
    <property type="match status" value="1"/>
</dbReference>
<organism evidence="5">
    <name type="scientific">marine metagenome</name>
    <dbReference type="NCBI Taxonomy" id="408172"/>
    <lineage>
        <taxon>unclassified sequences</taxon>
        <taxon>metagenomes</taxon>
        <taxon>ecological metagenomes</taxon>
    </lineage>
</organism>
<dbReference type="SUPFAM" id="SSF51735">
    <property type="entry name" value="NAD(P)-binding Rossmann-fold domains"/>
    <property type="match status" value="1"/>
</dbReference>
<feature type="domain" description="Glutamate/phenylalanine/leucine/valine/L-tryptophan dehydrogenase dimerisation" evidence="4">
    <location>
        <begin position="24"/>
        <end position="130"/>
    </location>
</feature>
<sequence>MIFKEIINRGHEQVSYFHDPTLELKGIIAIHNTVLGPALGGCRMWNYKSEKDALIDVLRLSKGMTYKAAIAGLNLGGGKAVIIGDPKADKSEELFRSFGRFVEGLGGRYITAEDVGTSIKDMDYVRMETKYVTGISKSLGGSGDPSLLTAFGTYLGIKASVKFKLNKNSLDGLSIAVQGLGSVGMELVKYLENDGMKI</sequence>
<evidence type="ECO:0000256" key="3">
    <source>
        <dbReference type="ARBA" id="ARBA00023027"/>
    </source>
</evidence>
<dbReference type="InterPro" id="IPR016211">
    <property type="entry name" value="Glu/Phe/Leu/Val/Trp_DH_bac/arc"/>
</dbReference>
<evidence type="ECO:0000313" key="5">
    <source>
        <dbReference type="EMBL" id="SVD89721.1"/>
    </source>
</evidence>
<evidence type="ECO:0000256" key="1">
    <source>
        <dbReference type="ARBA" id="ARBA00006382"/>
    </source>
</evidence>
<dbReference type="GO" id="GO:0006520">
    <property type="term" value="P:amino acid metabolic process"/>
    <property type="evidence" value="ECO:0007669"/>
    <property type="project" value="InterPro"/>
</dbReference>
<dbReference type="Pfam" id="PF02812">
    <property type="entry name" value="ELFV_dehydrog_N"/>
    <property type="match status" value="1"/>
</dbReference>
<protein>
    <recommendedName>
        <fullName evidence="4">Glutamate/phenylalanine/leucine/valine/L-tryptophan dehydrogenase dimerisation domain-containing protein</fullName>
    </recommendedName>
</protein>
<accession>A0A382Z2P4</accession>
<dbReference type="EMBL" id="UINC01180497">
    <property type="protein sequence ID" value="SVD89721.1"/>
    <property type="molecule type" value="Genomic_DNA"/>
</dbReference>
<dbReference type="PRINTS" id="PR00082">
    <property type="entry name" value="GLFDHDRGNASE"/>
</dbReference>
<gene>
    <name evidence="5" type="ORF">METZ01_LOCUS442575</name>
</gene>
<dbReference type="Gene3D" id="3.40.50.720">
    <property type="entry name" value="NAD(P)-binding Rossmann-like Domain"/>
    <property type="match status" value="1"/>
</dbReference>
<dbReference type="PANTHER" id="PTHR42722:SF1">
    <property type="entry name" value="VALINE DEHYDROGENASE"/>
    <property type="match status" value="1"/>
</dbReference>
<proteinExistence type="inferred from homology"/>
<keyword evidence="3" id="KW-0520">NAD</keyword>
<evidence type="ECO:0000256" key="2">
    <source>
        <dbReference type="ARBA" id="ARBA00023002"/>
    </source>
</evidence>
<dbReference type="InterPro" id="IPR006095">
    <property type="entry name" value="Glu/Leu/Phe/Val/Trp_DH"/>
</dbReference>
<dbReference type="GO" id="GO:0016639">
    <property type="term" value="F:oxidoreductase activity, acting on the CH-NH2 group of donors, NAD or NADP as acceptor"/>
    <property type="evidence" value="ECO:0007669"/>
    <property type="project" value="InterPro"/>
</dbReference>
<dbReference type="InterPro" id="IPR033524">
    <property type="entry name" value="Glu/Leu/Phe/Val_DH_AS"/>
</dbReference>
<dbReference type="PANTHER" id="PTHR42722">
    <property type="entry name" value="LEUCINE DEHYDROGENASE"/>
    <property type="match status" value="1"/>
</dbReference>
<dbReference type="AlphaFoldDB" id="A0A382Z2P4"/>
<reference evidence="5" key="1">
    <citation type="submission" date="2018-05" db="EMBL/GenBank/DDBJ databases">
        <authorList>
            <person name="Lanie J.A."/>
            <person name="Ng W.-L."/>
            <person name="Kazmierczak K.M."/>
            <person name="Andrzejewski T.M."/>
            <person name="Davidsen T.M."/>
            <person name="Wayne K.J."/>
            <person name="Tettelin H."/>
            <person name="Glass J.I."/>
            <person name="Rusch D."/>
            <person name="Podicherti R."/>
            <person name="Tsui H.-C.T."/>
            <person name="Winkler M.E."/>
        </authorList>
    </citation>
    <scope>NUCLEOTIDE SEQUENCE</scope>
</reference>
<comment type="similarity">
    <text evidence="1">Belongs to the Glu/Leu/Phe/Val dehydrogenases family.</text>
</comment>
<dbReference type="InterPro" id="IPR046346">
    <property type="entry name" value="Aminoacid_DH-like_N_sf"/>
</dbReference>
<dbReference type="FunFam" id="3.40.50.10860:FF:000010">
    <property type="entry name" value="Leucine dehydrogenase"/>
    <property type="match status" value="1"/>
</dbReference>
<name>A0A382Z2P4_9ZZZZ</name>
<dbReference type="PROSITE" id="PS00074">
    <property type="entry name" value="GLFV_DEHYDROGENASE"/>
    <property type="match status" value="1"/>
</dbReference>
<dbReference type="InterPro" id="IPR036291">
    <property type="entry name" value="NAD(P)-bd_dom_sf"/>
</dbReference>
<feature type="non-terminal residue" evidence="5">
    <location>
        <position position="198"/>
    </location>
</feature>